<sequence>MDGINPISGVTIRSATAEDADDIAAVYVRSWRAAYAELLPPKALATLHEANWARRFHSQPESSRITLLAHTTAQVIGMVTVGPDRQDPVFGEINAIYMLPAIQGRGIGTVLLDAAITRLDSSVVRLWCAAENARSRTFYERRGFAPDGATGTYEISGHRLATVRYARQIPPDSTSPLPS</sequence>
<dbReference type="InterPro" id="IPR016181">
    <property type="entry name" value="Acyl_CoA_acyltransferase"/>
</dbReference>
<comment type="caution">
    <text evidence="5">The sequence shown here is derived from an EMBL/GenBank/DDBJ whole genome shotgun (WGS) entry which is preliminary data.</text>
</comment>
<dbReference type="PANTHER" id="PTHR43877:SF2">
    <property type="entry name" value="AMINOALKYLPHOSPHONATE N-ACETYLTRANSFERASE-RELATED"/>
    <property type="match status" value="1"/>
</dbReference>
<dbReference type="PANTHER" id="PTHR43877">
    <property type="entry name" value="AMINOALKYLPHOSPHONATE N-ACETYLTRANSFERASE-RELATED-RELATED"/>
    <property type="match status" value="1"/>
</dbReference>
<dbReference type="PROSITE" id="PS51186">
    <property type="entry name" value="GNAT"/>
    <property type="match status" value="1"/>
</dbReference>
<dbReference type="CDD" id="cd04301">
    <property type="entry name" value="NAT_SF"/>
    <property type="match status" value="1"/>
</dbReference>
<keyword evidence="7" id="KW-1185">Reference proteome</keyword>
<dbReference type="GeneID" id="93772481"/>
<dbReference type="EMBL" id="BOQM01000026">
    <property type="protein sequence ID" value="GIM86651.1"/>
    <property type="molecule type" value="Genomic_DNA"/>
</dbReference>
<protein>
    <submittedName>
        <fullName evidence="5">L-amino acid N-acyltransferase YncA</fullName>
    </submittedName>
    <submittedName>
        <fullName evidence="4">N-acetyltransferase</fullName>
    </submittedName>
</protein>
<evidence type="ECO:0000256" key="1">
    <source>
        <dbReference type="ARBA" id="ARBA00022679"/>
    </source>
</evidence>
<accession>A0A542XQZ2</accession>
<evidence type="ECO:0000259" key="3">
    <source>
        <dbReference type="PROSITE" id="PS51186"/>
    </source>
</evidence>
<evidence type="ECO:0000313" key="4">
    <source>
        <dbReference type="EMBL" id="GIM86651.1"/>
    </source>
</evidence>
<dbReference type="SUPFAM" id="SSF55729">
    <property type="entry name" value="Acyl-CoA N-acyltransferases (Nat)"/>
    <property type="match status" value="1"/>
</dbReference>
<name>A0A542XQZ2_SALAC</name>
<gene>
    <name evidence="5" type="ORF">FB564_3269</name>
    <name evidence="4" type="ORF">Sar04_33870</name>
</gene>
<organism evidence="5 6">
    <name type="scientific">Salinispora arenicola</name>
    <dbReference type="NCBI Taxonomy" id="168697"/>
    <lineage>
        <taxon>Bacteria</taxon>
        <taxon>Bacillati</taxon>
        <taxon>Actinomycetota</taxon>
        <taxon>Actinomycetes</taxon>
        <taxon>Micromonosporales</taxon>
        <taxon>Micromonosporaceae</taxon>
        <taxon>Salinispora</taxon>
    </lineage>
</organism>
<dbReference type="RefSeq" id="WP_016812806.1">
    <property type="nucleotide sequence ID" value="NZ_BOQM01000026.1"/>
</dbReference>
<feature type="domain" description="N-acetyltransferase" evidence="3">
    <location>
        <begin position="10"/>
        <end position="170"/>
    </location>
</feature>
<dbReference type="EMBL" id="VFOL01000001">
    <property type="protein sequence ID" value="TQL38093.1"/>
    <property type="molecule type" value="Genomic_DNA"/>
</dbReference>
<reference evidence="5 6" key="1">
    <citation type="submission" date="2019-06" db="EMBL/GenBank/DDBJ databases">
        <title>Sequencing the genomes of 1000 actinobacteria strains.</title>
        <authorList>
            <person name="Klenk H.-P."/>
        </authorList>
    </citation>
    <scope>NUCLEOTIDE SEQUENCE [LARGE SCALE GENOMIC DNA]</scope>
    <source>
        <strain evidence="5 6">DSM 44819</strain>
    </source>
</reference>
<dbReference type="Pfam" id="PF00583">
    <property type="entry name" value="Acetyltransf_1"/>
    <property type="match status" value="1"/>
</dbReference>
<dbReference type="Proteomes" id="UP000315983">
    <property type="component" value="Unassembled WGS sequence"/>
</dbReference>
<evidence type="ECO:0000256" key="2">
    <source>
        <dbReference type="ARBA" id="ARBA00023315"/>
    </source>
</evidence>
<reference evidence="4 7" key="2">
    <citation type="submission" date="2021-03" db="EMBL/GenBank/DDBJ databases">
        <title>Whole genome shotgun sequence of Salinispora arenicola NBRC 105043.</title>
        <authorList>
            <person name="Komaki H."/>
            <person name="Tamura T."/>
        </authorList>
    </citation>
    <scope>NUCLEOTIDE SEQUENCE [LARGE SCALE GENOMIC DNA]</scope>
    <source>
        <strain evidence="4 7">NBRC 105043</strain>
    </source>
</reference>
<keyword evidence="1 5" id="KW-0808">Transferase</keyword>
<keyword evidence="2 5" id="KW-0012">Acyltransferase</keyword>
<evidence type="ECO:0000313" key="5">
    <source>
        <dbReference type="EMBL" id="TQL38093.1"/>
    </source>
</evidence>
<evidence type="ECO:0000313" key="6">
    <source>
        <dbReference type="Proteomes" id="UP000315983"/>
    </source>
</evidence>
<dbReference type="GO" id="GO:0016747">
    <property type="term" value="F:acyltransferase activity, transferring groups other than amino-acyl groups"/>
    <property type="evidence" value="ECO:0007669"/>
    <property type="project" value="InterPro"/>
</dbReference>
<dbReference type="InterPro" id="IPR050832">
    <property type="entry name" value="Bact_Acetyltransf"/>
</dbReference>
<proteinExistence type="predicted"/>
<dbReference type="InterPro" id="IPR000182">
    <property type="entry name" value="GNAT_dom"/>
</dbReference>
<evidence type="ECO:0000313" key="7">
    <source>
        <dbReference type="Proteomes" id="UP000677457"/>
    </source>
</evidence>
<dbReference type="Gene3D" id="3.40.630.30">
    <property type="match status" value="1"/>
</dbReference>
<dbReference type="Proteomes" id="UP000677457">
    <property type="component" value="Unassembled WGS sequence"/>
</dbReference>
<dbReference type="AlphaFoldDB" id="A0A542XQZ2"/>